<gene>
    <name evidence="2" type="ORF">HK105_205485</name>
</gene>
<name>A0ABR4N5Z5_9FUNG</name>
<protein>
    <recommendedName>
        <fullName evidence="1">Arrestin C-terminal-like domain-containing protein</fullName>
    </recommendedName>
</protein>
<accession>A0ABR4N5Z5</accession>
<comment type="caution">
    <text evidence="2">The sequence shown here is derived from an EMBL/GenBank/DDBJ whole genome shotgun (WGS) entry which is preliminary data.</text>
</comment>
<dbReference type="InterPro" id="IPR011022">
    <property type="entry name" value="Arrestin_C-like"/>
</dbReference>
<reference evidence="2 3" key="1">
    <citation type="submission" date="2023-09" db="EMBL/GenBank/DDBJ databases">
        <title>Pangenome analysis of Batrachochytrium dendrobatidis and related Chytrids.</title>
        <authorList>
            <person name="Yacoub M.N."/>
            <person name="Stajich J.E."/>
            <person name="James T.Y."/>
        </authorList>
    </citation>
    <scope>NUCLEOTIDE SEQUENCE [LARGE SCALE GENOMIC DNA]</scope>
    <source>
        <strain evidence="2 3">JEL0888</strain>
    </source>
</reference>
<dbReference type="Pfam" id="PF02752">
    <property type="entry name" value="Arrestin_C"/>
    <property type="match status" value="1"/>
</dbReference>
<feature type="domain" description="Arrestin C-terminal-like" evidence="1">
    <location>
        <begin position="175"/>
        <end position="295"/>
    </location>
</feature>
<sequence>MASILKLATDRDCYAPGDLVNLVCTLHNVEIVTGLQLAVRFSRNEALFVTGSDGAQAHTAGGISAHDPPKASFSAETPLQSIVLWQSHMPSGTLLHPKPRSFAAQFVVPLDATPSVTLTDYSKAFIRYVFIAELTAVGGQRFRGACAIPVARPTPADNPPLSLVRLPKDFVTFAVEASLTLDKSVYKVGEPIHLELRVINDDRREVRGVRVLLEEVRNAHFLPEISRTTILASATPDGAVEPGSNKTFSIMLDPKDSVVFAPSTVSGCVQVEHFIRIHISPAAMFLSALVFSVPIDVAGRQRT</sequence>
<dbReference type="Gene3D" id="2.60.40.640">
    <property type="match status" value="1"/>
</dbReference>
<dbReference type="Proteomes" id="UP001527925">
    <property type="component" value="Unassembled WGS sequence"/>
</dbReference>
<dbReference type="InterPro" id="IPR014752">
    <property type="entry name" value="Arrestin-like_C"/>
</dbReference>
<dbReference type="EMBL" id="JADGIZ020000028">
    <property type="protein sequence ID" value="KAL2914942.1"/>
    <property type="molecule type" value="Genomic_DNA"/>
</dbReference>
<keyword evidence="3" id="KW-1185">Reference proteome</keyword>
<proteinExistence type="predicted"/>
<evidence type="ECO:0000313" key="3">
    <source>
        <dbReference type="Proteomes" id="UP001527925"/>
    </source>
</evidence>
<evidence type="ECO:0000313" key="2">
    <source>
        <dbReference type="EMBL" id="KAL2914942.1"/>
    </source>
</evidence>
<organism evidence="2 3">
    <name type="scientific">Polyrhizophydium stewartii</name>
    <dbReference type="NCBI Taxonomy" id="2732419"/>
    <lineage>
        <taxon>Eukaryota</taxon>
        <taxon>Fungi</taxon>
        <taxon>Fungi incertae sedis</taxon>
        <taxon>Chytridiomycota</taxon>
        <taxon>Chytridiomycota incertae sedis</taxon>
        <taxon>Chytridiomycetes</taxon>
        <taxon>Rhizophydiales</taxon>
        <taxon>Rhizophydiales incertae sedis</taxon>
        <taxon>Polyrhizophydium</taxon>
    </lineage>
</organism>
<evidence type="ECO:0000259" key="1">
    <source>
        <dbReference type="Pfam" id="PF02752"/>
    </source>
</evidence>